<feature type="transmembrane region" description="Helical" evidence="1">
    <location>
        <begin position="61"/>
        <end position="80"/>
    </location>
</feature>
<evidence type="ECO:0000313" key="2">
    <source>
        <dbReference type="EMBL" id="ETI70734.1"/>
    </source>
</evidence>
<evidence type="ECO:0000256" key="1">
    <source>
        <dbReference type="SAM" id="Phobius"/>
    </source>
</evidence>
<feature type="transmembrane region" description="Helical" evidence="1">
    <location>
        <begin position="32"/>
        <end position="49"/>
    </location>
</feature>
<keyword evidence="1" id="KW-0472">Membrane</keyword>
<proteinExistence type="predicted"/>
<dbReference type="Proteomes" id="UP000018877">
    <property type="component" value="Unassembled WGS sequence"/>
</dbReference>
<evidence type="ECO:0000313" key="3">
    <source>
        <dbReference type="Proteomes" id="UP000018877"/>
    </source>
</evidence>
<keyword evidence="3" id="KW-1185">Reference proteome</keyword>
<organism evidence="2 3">
    <name type="scientific">Neobacillus vireti LMG 21834</name>
    <dbReference type="NCBI Taxonomy" id="1131730"/>
    <lineage>
        <taxon>Bacteria</taxon>
        <taxon>Bacillati</taxon>
        <taxon>Bacillota</taxon>
        <taxon>Bacilli</taxon>
        <taxon>Bacillales</taxon>
        <taxon>Bacillaceae</taxon>
        <taxon>Neobacillus</taxon>
    </lineage>
</organism>
<feature type="transmembrane region" description="Helical" evidence="1">
    <location>
        <begin position="160"/>
        <end position="178"/>
    </location>
</feature>
<accession>A0AB94IUH2</accession>
<gene>
    <name evidence="2" type="ORF">BAVI_00945</name>
</gene>
<dbReference type="RefSeq" id="WP_024026414.1">
    <property type="nucleotide sequence ID" value="NZ_ALAN01000009.1"/>
</dbReference>
<reference evidence="2 3" key="1">
    <citation type="journal article" date="2014" name="Environ. Microbiol.">
        <title>The nitrate-ammonifying and nosZ-carrying bacterium Bacillus vireti is a potent source and sink for nitric and nitrous oxide under high nitrate conditions.</title>
        <authorList>
            <person name="Mania D."/>
            <person name="Heylen K."/>
            <person name="van Spanning R.J."/>
            <person name="Frostegard A."/>
        </authorList>
    </citation>
    <scope>NUCLEOTIDE SEQUENCE [LARGE SCALE GENOMIC DNA]</scope>
    <source>
        <strain evidence="2 3">LMG 21834</strain>
    </source>
</reference>
<dbReference type="EMBL" id="ALAN01000009">
    <property type="protein sequence ID" value="ETI70734.1"/>
    <property type="molecule type" value="Genomic_DNA"/>
</dbReference>
<keyword evidence="1" id="KW-0812">Transmembrane</keyword>
<dbReference type="AlphaFoldDB" id="A0AB94IUH2"/>
<sequence>MNQFFSGFLLVIFLALPPVAHLLESIMIVHMHMQMPLLVIAGFLMARLFQLRFPRFFEKWNGNGIPGILLFLIIIVFWTIPRSMDEALNFQSMEIFKFFSLSILAGIPLRDSWKKLSSFGKNAVIIIFTIKYFGMGLLYIKAPVQLCNNYLIMDQLTLGWGFLTTAICLVIYLLYVTFTDPTKYQ</sequence>
<protein>
    <submittedName>
        <fullName evidence="2">Uncharacterized protein</fullName>
    </submittedName>
</protein>
<keyword evidence="1" id="KW-1133">Transmembrane helix</keyword>
<feature type="transmembrane region" description="Helical" evidence="1">
    <location>
        <begin position="122"/>
        <end position="140"/>
    </location>
</feature>
<name>A0AB94IUH2_9BACI</name>
<comment type="caution">
    <text evidence="2">The sequence shown here is derived from an EMBL/GenBank/DDBJ whole genome shotgun (WGS) entry which is preliminary data.</text>
</comment>